<evidence type="ECO:0000313" key="1">
    <source>
        <dbReference type="EMBL" id="KKU33256.1"/>
    </source>
</evidence>
<name>A0A0G1PKK0_9BACT</name>
<protein>
    <submittedName>
        <fullName evidence="1">Uncharacterized protein</fullName>
    </submittedName>
</protein>
<comment type="caution">
    <text evidence="1">The sequence shown here is derived from an EMBL/GenBank/DDBJ whole genome shotgun (WGS) entry which is preliminary data.</text>
</comment>
<gene>
    <name evidence="1" type="ORF">UX47_C0005G0058</name>
</gene>
<reference evidence="1 2" key="1">
    <citation type="journal article" date="2015" name="Nature">
        <title>rRNA introns, odd ribosomes, and small enigmatic genomes across a large radiation of phyla.</title>
        <authorList>
            <person name="Brown C.T."/>
            <person name="Hug L.A."/>
            <person name="Thomas B.C."/>
            <person name="Sharon I."/>
            <person name="Castelle C.J."/>
            <person name="Singh A."/>
            <person name="Wilkins M.J."/>
            <person name="Williams K.H."/>
            <person name="Banfield J.F."/>
        </authorList>
    </citation>
    <scope>NUCLEOTIDE SEQUENCE [LARGE SCALE GENOMIC DNA]</scope>
</reference>
<dbReference type="Proteomes" id="UP000034794">
    <property type="component" value="Unassembled WGS sequence"/>
</dbReference>
<accession>A0A0G1PKK0</accession>
<sequence length="66" mass="7703">MKNLKSQPKNAIIKLHRVLEQAIKAKCYDCQCGQKKLDCEIIACPLYLLRPWANKKYRKNKQISQG</sequence>
<organism evidence="1 2">
    <name type="scientific">Candidatus Collierbacteria bacterium GW2011_GWA2_46_26</name>
    <dbReference type="NCBI Taxonomy" id="1618381"/>
    <lineage>
        <taxon>Bacteria</taxon>
        <taxon>Candidatus Collieribacteriota</taxon>
    </lineage>
</organism>
<evidence type="ECO:0000313" key="2">
    <source>
        <dbReference type="Proteomes" id="UP000034794"/>
    </source>
</evidence>
<proteinExistence type="predicted"/>
<dbReference type="AlphaFoldDB" id="A0A0G1PKK0"/>
<dbReference type="EMBL" id="LCMI01000005">
    <property type="protein sequence ID" value="KKU33256.1"/>
    <property type="molecule type" value="Genomic_DNA"/>
</dbReference>